<keyword evidence="2" id="KW-1185">Reference proteome</keyword>
<dbReference type="AlphaFoldDB" id="A0ABD2P408"/>
<protein>
    <recommendedName>
        <fullName evidence="3">Ubiquinone biosynthesis monooxygenase COQ6</fullName>
    </recommendedName>
</protein>
<dbReference type="EMBL" id="JABFTP020000185">
    <property type="protein sequence ID" value="KAL3285555.1"/>
    <property type="molecule type" value="Genomic_DNA"/>
</dbReference>
<evidence type="ECO:0000313" key="1">
    <source>
        <dbReference type="EMBL" id="KAL3285555.1"/>
    </source>
</evidence>
<accession>A0ABD2P408</accession>
<dbReference type="PANTHER" id="PTHR43876">
    <property type="entry name" value="UBIQUINONE BIOSYNTHESIS MONOOXYGENASE COQ6, MITOCHONDRIAL"/>
    <property type="match status" value="1"/>
</dbReference>
<sequence>MIRAFITSRRKSLLYSFSIFQNSSRDYSSDKHYDIIIVGGGLIGTTLACALGKNNRLSDKRILLLEAGKKRDWRISEEYSNVVTALNPATFNLFNEIGVWKHIESKRFATVTGMQVWEANSEVMIKFQSDNHQDNIGYIVENNVILNGIWEEVQKLGNVEVVHEALINNYKLRDKHETNELNMKNGSVYTGELLCPDWISIK</sequence>
<dbReference type="PANTHER" id="PTHR43876:SF7">
    <property type="entry name" value="UBIQUINONE BIOSYNTHESIS MONOOXYGENASE COQ6, MITOCHONDRIAL"/>
    <property type="match status" value="1"/>
</dbReference>
<dbReference type="SUPFAM" id="SSF51905">
    <property type="entry name" value="FAD/NAD(P)-binding domain"/>
    <property type="match status" value="1"/>
</dbReference>
<dbReference type="InterPro" id="IPR036188">
    <property type="entry name" value="FAD/NAD-bd_sf"/>
</dbReference>
<gene>
    <name evidence="1" type="ORF">HHI36_000085</name>
</gene>
<name>A0ABD2P408_9CUCU</name>
<proteinExistence type="predicted"/>
<comment type="caution">
    <text evidence="1">The sequence shown here is derived from an EMBL/GenBank/DDBJ whole genome shotgun (WGS) entry which is preliminary data.</text>
</comment>
<evidence type="ECO:0000313" key="2">
    <source>
        <dbReference type="Proteomes" id="UP001516400"/>
    </source>
</evidence>
<organism evidence="1 2">
    <name type="scientific">Cryptolaemus montrouzieri</name>
    <dbReference type="NCBI Taxonomy" id="559131"/>
    <lineage>
        <taxon>Eukaryota</taxon>
        <taxon>Metazoa</taxon>
        <taxon>Ecdysozoa</taxon>
        <taxon>Arthropoda</taxon>
        <taxon>Hexapoda</taxon>
        <taxon>Insecta</taxon>
        <taxon>Pterygota</taxon>
        <taxon>Neoptera</taxon>
        <taxon>Endopterygota</taxon>
        <taxon>Coleoptera</taxon>
        <taxon>Polyphaga</taxon>
        <taxon>Cucujiformia</taxon>
        <taxon>Coccinelloidea</taxon>
        <taxon>Coccinellidae</taxon>
        <taxon>Scymninae</taxon>
        <taxon>Scymnini</taxon>
        <taxon>Cryptolaemus</taxon>
    </lineage>
</organism>
<evidence type="ECO:0008006" key="3">
    <source>
        <dbReference type="Google" id="ProtNLM"/>
    </source>
</evidence>
<dbReference type="InterPro" id="IPR051205">
    <property type="entry name" value="UbiH/COQ6_monooxygenase"/>
</dbReference>
<reference evidence="1 2" key="1">
    <citation type="journal article" date="2021" name="BMC Biol.">
        <title>Horizontally acquired antibacterial genes associated with adaptive radiation of ladybird beetles.</title>
        <authorList>
            <person name="Li H.S."/>
            <person name="Tang X.F."/>
            <person name="Huang Y.H."/>
            <person name="Xu Z.Y."/>
            <person name="Chen M.L."/>
            <person name="Du X.Y."/>
            <person name="Qiu B.Y."/>
            <person name="Chen P.T."/>
            <person name="Zhang W."/>
            <person name="Slipinski A."/>
            <person name="Escalona H.E."/>
            <person name="Waterhouse R.M."/>
            <person name="Zwick A."/>
            <person name="Pang H."/>
        </authorList>
    </citation>
    <scope>NUCLEOTIDE SEQUENCE [LARGE SCALE GENOMIC DNA]</scope>
    <source>
        <strain evidence="1">SYSU2018</strain>
    </source>
</reference>
<dbReference type="Proteomes" id="UP001516400">
    <property type="component" value="Unassembled WGS sequence"/>
</dbReference>
<dbReference type="Gene3D" id="3.50.50.60">
    <property type="entry name" value="FAD/NAD(P)-binding domain"/>
    <property type="match status" value="1"/>
</dbReference>